<sequence length="187" mass="22171">MWGRFSKEQINGLAYIDSLWFSSYTKGRLKEKVLRWIREKDIFSNKYVFIPIVLWGHWSLLICCHFGESHVSLKRSRCMLLLDSLQSVNCGGIESAIRRFVFDILKPEREDDEEEKDRIVNIPLLIPKVPQQESRVACGSFVLYYIYQFIQRAPIEFSVSNGYPYFLTKDWFSREDVESFLKEMMSL</sequence>
<gene>
    <name evidence="6" type="ORF">M569_09605</name>
</gene>
<feature type="non-terminal residue" evidence="6">
    <location>
        <position position="187"/>
    </location>
</feature>
<dbReference type="Pfam" id="PF02902">
    <property type="entry name" value="Peptidase_C48"/>
    <property type="match status" value="1"/>
</dbReference>
<comment type="similarity">
    <text evidence="1">Belongs to the peptidase C48 family.</text>
</comment>
<dbReference type="GO" id="GO:0006508">
    <property type="term" value="P:proteolysis"/>
    <property type="evidence" value="ECO:0007669"/>
    <property type="project" value="UniProtKB-KW"/>
</dbReference>
<dbReference type="SUPFAM" id="SSF54001">
    <property type="entry name" value="Cysteine proteinases"/>
    <property type="match status" value="1"/>
</dbReference>
<keyword evidence="4" id="KW-0788">Thiol protease</keyword>
<dbReference type="Proteomes" id="UP000015453">
    <property type="component" value="Unassembled WGS sequence"/>
</dbReference>
<dbReference type="OrthoDB" id="1939479at2759"/>
<dbReference type="InterPro" id="IPR003653">
    <property type="entry name" value="Peptidase_C48_C"/>
</dbReference>
<evidence type="ECO:0000256" key="4">
    <source>
        <dbReference type="ARBA" id="ARBA00022807"/>
    </source>
</evidence>
<evidence type="ECO:0000256" key="1">
    <source>
        <dbReference type="ARBA" id="ARBA00005234"/>
    </source>
</evidence>
<keyword evidence="7" id="KW-1185">Reference proteome</keyword>
<name>S8CE97_9LAMI</name>
<evidence type="ECO:0000313" key="7">
    <source>
        <dbReference type="Proteomes" id="UP000015453"/>
    </source>
</evidence>
<dbReference type="GO" id="GO:0008234">
    <property type="term" value="F:cysteine-type peptidase activity"/>
    <property type="evidence" value="ECO:0007669"/>
    <property type="project" value="UniProtKB-KW"/>
</dbReference>
<keyword evidence="3" id="KW-0378">Hydrolase</keyword>
<dbReference type="Gene3D" id="3.40.395.10">
    <property type="entry name" value="Adenoviral Proteinase, Chain A"/>
    <property type="match status" value="1"/>
</dbReference>
<evidence type="ECO:0000313" key="6">
    <source>
        <dbReference type="EMBL" id="EPS65175.1"/>
    </source>
</evidence>
<proteinExistence type="inferred from homology"/>
<comment type="caution">
    <text evidence="6">The sequence shown here is derived from an EMBL/GenBank/DDBJ whole genome shotgun (WGS) entry which is preliminary data.</text>
</comment>
<dbReference type="PANTHER" id="PTHR46915">
    <property type="entry name" value="UBIQUITIN-LIKE PROTEASE 4-RELATED"/>
    <property type="match status" value="1"/>
</dbReference>
<evidence type="ECO:0000259" key="5">
    <source>
        <dbReference type="PROSITE" id="PS50600"/>
    </source>
</evidence>
<dbReference type="PROSITE" id="PS50600">
    <property type="entry name" value="ULP_PROTEASE"/>
    <property type="match status" value="1"/>
</dbReference>
<evidence type="ECO:0000256" key="2">
    <source>
        <dbReference type="ARBA" id="ARBA00022670"/>
    </source>
</evidence>
<dbReference type="AlphaFoldDB" id="S8CE97"/>
<evidence type="ECO:0000256" key="3">
    <source>
        <dbReference type="ARBA" id="ARBA00022801"/>
    </source>
</evidence>
<organism evidence="6 7">
    <name type="scientific">Genlisea aurea</name>
    <dbReference type="NCBI Taxonomy" id="192259"/>
    <lineage>
        <taxon>Eukaryota</taxon>
        <taxon>Viridiplantae</taxon>
        <taxon>Streptophyta</taxon>
        <taxon>Embryophyta</taxon>
        <taxon>Tracheophyta</taxon>
        <taxon>Spermatophyta</taxon>
        <taxon>Magnoliopsida</taxon>
        <taxon>eudicotyledons</taxon>
        <taxon>Gunneridae</taxon>
        <taxon>Pentapetalae</taxon>
        <taxon>asterids</taxon>
        <taxon>lamiids</taxon>
        <taxon>Lamiales</taxon>
        <taxon>Lentibulariaceae</taxon>
        <taxon>Genlisea</taxon>
    </lineage>
</organism>
<protein>
    <recommendedName>
        <fullName evidence="5">Ubiquitin-like protease family profile domain-containing protein</fullName>
    </recommendedName>
</protein>
<accession>S8CE97</accession>
<dbReference type="PANTHER" id="PTHR46915:SF6">
    <property type="entry name" value="CYSTEINE PROTEINASES SUPERFAMILY PROTEIN"/>
    <property type="match status" value="1"/>
</dbReference>
<dbReference type="GO" id="GO:0016926">
    <property type="term" value="P:protein desumoylation"/>
    <property type="evidence" value="ECO:0007669"/>
    <property type="project" value="UniProtKB-ARBA"/>
</dbReference>
<feature type="domain" description="Ubiquitin-like protease family profile" evidence="5">
    <location>
        <begin position="1"/>
        <end position="149"/>
    </location>
</feature>
<reference evidence="6 7" key="1">
    <citation type="journal article" date="2013" name="BMC Genomics">
        <title>The miniature genome of a carnivorous plant Genlisea aurea contains a low number of genes and short non-coding sequences.</title>
        <authorList>
            <person name="Leushkin E.V."/>
            <person name="Sutormin R.A."/>
            <person name="Nabieva E.R."/>
            <person name="Penin A.A."/>
            <person name="Kondrashov A.S."/>
            <person name="Logacheva M.D."/>
        </authorList>
    </citation>
    <scope>NUCLEOTIDE SEQUENCE [LARGE SCALE GENOMIC DNA]</scope>
</reference>
<dbReference type="InterPro" id="IPR038765">
    <property type="entry name" value="Papain-like_cys_pep_sf"/>
</dbReference>
<keyword evidence="2" id="KW-0645">Protease</keyword>
<dbReference type="EMBL" id="AUSU01004383">
    <property type="protein sequence ID" value="EPS65175.1"/>
    <property type="molecule type" value="Genomic_DNA"/>
</dbReference>